<proteinExistence type="predicted"/>
<dbReference type="EMBL" id="CP010086">
    <property type="protein sequence ID" value="AJG97397.1"/>
    <property type="molecule type" value="Genomic_DNA"/>
</dbReference>
<dbReference type="OrthoDB" id="9780425at2"/>
<gene>
    <name evidence="2" type="ORF">LF65_00770</name>
</gene>
<protein>
    <submittedName>
        <fullName evidence="2">Uroporphyrinogen decarboxylase</fullName>
    </submittedName>
</protein>
<dbReference type="Gene3D" id="3.20.20.210">
    <property type="match status" value="1"/>
</dbReference>
<dbReference type="AlphaFoldDB" id="A0A0B5QHG3"/>
<reference evidence="3" key="1">
    <citation type="submission" date="2014-12" db="EMBL/GenBank/DDBJ databases">
        <title>Genome sequence of Clostridium beijerinckii strain 59B.</title>
        <authorList>
            <person name="Little G.T."/>
            <person name="Minton N.P."/>
        </authorList>
    </citation>
    <scope>NUCLEOTIDE SEQUENCE [LARGE SCALE GENOMIC DNA]</scope>
    <source>
        <strain evidence="3">59B</strain>
    </source>
</reference>
<organism evidence="2 3">
    <name type="scientific">Clostridium beijerinckii</name>
    <name type="common">Clostridium MP</name>
    <dbReference type="NCBI Taxonomy" id="1520"/>
    <lineage>
        <taxon>Bacteria</taxon>
        <taxon>Bacillati</taxon>
        <taxon>Bacillota</taxon>
        <taxon>Clostridia</taxon>
        <taxon>Eubacteriales</taxon>
        <taxon>Clostridiaceae</taxon>
        <taxon>Clostridium</taxon>
    </lineage>
</organism>
<dbReference type="InterPro" id="IPR038071">
    <property type="entry name" value="UROD/MetE-like_sf"/>
</dbReference>
<dbReference type="CDD" id="cd03465">
    <property type="entry name" value="URO-D_like"/>
    <property type="match status" value="1"/>
</dbReference>
<dbReference type="SUPFAM" id="SSF51726">
    <property type="entry name" value="UROD/MetE-like"/>
    <property type="match status" value="1"/>
</dbReference>
<evidence type="ECO:0000313" key="3">
    <source>
        <dbReference type="Proteomes" id="UP000031866"/>
    </source>
</evidence>
<dbReference type="GO" id="GO:0006779">
    <property type="term" value="P:porphyrin-containing compound biosynthetic process"/>
    <property type="evidence" value="ECO:0007669"/>
    <property type="project" value="InterPro"/>
</dbReference>
<dbReference type="PANTHER" id="PTHR47099:SF1">
    <property type="entry name" value="METHYLCOBAMIDE:COM METHYLTRANSFERASE MTBA"/>
    <property type="match status" value="1"/>
</dbReference>
<dbReference type="RefSeq" id="WP_041894196.1">
    <property type="nucleotide sequence ID" value="NZ_CP010086.2"/>
</dbReference>
<name>A0A0B5QHG3_CLOBE</name>
<dbReference type="STRING" id="1520.LF65_00770"/>
<dbReference type="Pfam" id="PF01208">
    <property type="entry name" value="URO-D"/>
    <property type="match status" value="1"/>
</dbReference>
<dbReference type="GO" id="GO:0004853">
    <property type="term" value="F:uroporphyrinogen decarboxylase activity"/>
    <property type="evidence" value="ECO:0007669"/>
    <property type="project" value="InterPro"/>
</dbReference>
<sequence length="347" mass="38644">MEKRHTSMERVLTTMSKHEPDKVPLFLMCTHYCAKFLDVSIKNYFSKPENVARGQMMLLKKFNNDCLNPFYSAAHEYAAFGSEVIFNEAGPPNAGEPIIKNFDDILKLQPPDVKNSKILRNCLEAISILKEEVGMSVPIAGGVLSPFSLPILQMGFDKYIELIYEKPELLEHLIKVNERFCTEWANMQLAAGASFITTIDSMSVSSIIPKSIYLKTGFPSAKRTIPTIKSDVAIATSSASSASILEEILESGIKAILVSHTDDLAEIKKKVGQRATLLGNLNGIEMCRWTRSDAEYNVKEAIRKAGVGGGFILCDSLGDIPYQVSEDILHEISESVNKWGRYPLNWR</sequence>
<accession>A0A0B5QHG3</accession>
<evidence type="ECO:0000313" key="2">
    <source>
        <dbReference type="EMBL" id="AJG97397.1"/>
    </source>
</evidence>
<feature type="domain" description="Uroporphyrinogen decarboxylase (URO-D)" evidence="1">
    <location>
        <begin position="6"/>
        <end position="338"/>
    </location>
</feature>
<dbReference type="Proteomes" id="UP000031866">
    <property type="component" value="Chromosome"/>
</dbReference>
<evidence type="ECO:0000259" key="1">
    <source>
        <dbReference type="Pfam" id="PF01208"/>
    </source>
</evidence>
<dbReference type="KEGG" id="cbei:LF65_00770"/>
<dbReference type="PANTHER" id="PTHR47099">
    <property type="entry name" value="METHYLCOBAMIDE:COM METHYLTRANSFERASE MTBA"/>
    <property type="match status" value="1"/>
</dbReference>
<dbReference type="InterPro" id="IPR052024">
    <property type="entry name" value="Methanogen_methyltrans"/>
</dbReference>
<dbReference type="InterPro" id="IPR000257">
    <property type="entry name" value="Uroporphyrinogen_deCOase"/>
</dbReference>